<dbReference type="PANTHER" id="PTHR46609">
    <property type="entry name" value="EXONUCLEASE, PHAGE-TYPE/RECB, C-TERMINAL DOMAIN-CONTAINING PROTEIN"/>
    <property type="match status" value="1"/>
</dbReference>
<dbReference type="InterPro" id="IPR007527">
    <property type="entry name" value="Znf_SWIM"/>
</dbReference>
<dbReference type="Proteomes" id="UP001174136">
    <property type="component" value="Unassembled WGS sequence"/>
</dbReference>
<reference evidence="3" key="1">
    <citation type="journal article" date="2023" name="Front. Mar. Sci.">
        <title>A new Merluccius polli reference genome to investigate the effects of global change in West African waters.</title>
        <authorList>
            <person name="Mateo J.L."/>
            <person name="Blanco-Fernandez C."/>
            <person name="Garcia-Vazquez E."/>
            <person name="Machado-Schiaffino G."/>
        </authorList>
    </citation>
    <scope>NUCLEOTIDE SEQUENCE</scope>
    <source>
        <strain evidence="3">C29</strain>
        <tissue evidence="3">Fin</tissue>
    </source>
</reference>
<dbReference type="PANTHER" id="PTHR46609:SF7">
    <property type="match status" value="1"/>
</dbReference>
<dbReference type="CDD" id="cd22343">
    <property type="entry name" value="PDDEXK_lambda_exonuclease-like"/>
    <property type="match status" value="1"/>
</dbReference>
<dbReference type="InterPro" id="IPR051703">
    <property type="entry name" value="NF-kappa-B_Signaling_Reg"/>
</dbReference>
<dbReference type="Pfam" id="PF09588">
    <property type="entry name" value="YqaJ"/>
    <property type="match status" value="1"/>
</dbReference>
<name>A0AA47M9R1_MERPO</name>
<comment type="caution">
    <text evidence="3">The sequence shown here is derived from an EMBL/GenBank/DDBJ whole genome shotgun (WGS) entry which is preliminary data.</text>
</comment>
<organism evidence="3 4">
    <name type="scientific">Merluccius polli</name>
    <name type="common">Benguela hake</name>
    <name type="synonym">Merluccius cadenati</name>
    <dbReference type="NCBI Taxonomy" id="89951"/>
    <lineage>
        <taxon>Eukaryota</taxon>
        <taxon>Metazoa</taxon>
        <taxon>Chordata</taxon>
        <taxon>Craniata</taxon>
        <taxon>Vertebrata</taxon>
        <taxon>Euteleostomi</taxon>
        <taxon>Actinopterygii</taxon>
        <taxon>Neopterygii</taxon>
        <taxon>Teleostei</taxon>
        <taxon>Neoteleostei</taxon>
        <taxon>Acanthomorphata</taxon>
        <taxon>Zeiogadaria</taxon>
        <taxon>Gadariae</taxon>
        <taxon>Gadiformes</taxon>
        <taxon>Gadoidei</taxon>
        <taxon>Merlucciidae</taxon>
        <taxon>Merluccius</taxon>
    </lineage>
</organism>
<sequence length="453" mass="51380">MVVAVSNKDRLTGAVSIRAACHRSMRKNEKPHSLRIELRDSDPVILTSNQCSCVAGTAMCNHTVALLFETAHYSELNVQVVPPVHTCTETEQQWHKPRTAGVKPGPINKTVITRPRLNRLTEGGVRSTLYKGLVGDPLDISLLLIGDMYKDFSIREKPLAATMGISDEKTLVETAFGLAQRGSVLSYQQPVLPTKSVKMHQDPPPYPPLPIGEYRLAPTDCVHVCTEEEHFHLKSLNVTLDMAYKIEAATREQAADQEWHQLRRPRITSSRFREVCFVRGMSSAESLAERIIKGTRQTAEMRRGADMEYEVAREYCRMKNVNYTPCGLVIHPDAPWLGASPDGLIFDPFAQPPFGLVEIKCPNVKNYVDCKYLQMKDGTLALRESHSYYWQVQGQLLITGLQWCDFVICAQEDMLVQRIQVDPEVKAVIRERVDQFYFKVYMQKYLSVSKRSY</sequence>
<keyword evidence="1" id="KW-0862">Zinc</keyword>
<keyword evidence="1" id="KW-0863">Zinc-finger</keyword>
<evidence type="ECO:0000259" key="2">
    <source>
        <dbReference type="PROSITE" id="PS50966"/>
    </source>
</evidence>
<dbReference type="EMBL" id="JAOPHQ010005181">
    <property type="protein sequence ID" value="KAK0136274.1"/>
    <property type="molecule type" value="Genomic_DNA"/>
</dbReference>
<feature type="domain" description="SWIM-type" evidence="2">
    <location>
        <begin position="34"/>
        <end position="71"/>
    </location>
</feature>
<dbReference type="InterPro" id="IPR019080">
    <property type="entry name" value="YqaJ_viral_recombinase"/>
</dbReference>
<dbReference type="SUPFAM" id="SSF52980">
    <property type="entry name" value="Restriction endonuclease-like"/>
    <property type="match status" value="1"/>
</dbReference>
<keyword evidence="1" id="KW-0479">Metal-binding</keyword>
<accession>A0AA47M9R1</accession>
<dbReference type="PROSITE" id="PS50966">
    <property type="entry name" value="ZF_SWIM"/>
    <property type="match status" value="1"/>
</dbReference>
<dbReference type="GO" id="GO:0006281">
    <property type="term" value="P:DNA repair"/>
    <property type="evidence" value="ECO:0007669"/>
    <property type="project" value="UniProtKB-ARBA"/>
</dbReference>
<protein>
    <recommendedName>
        <fullName evidence="2">SWIM-type domain-containing protein</fullName>
    </recommendedName>
</protein>
<gene>
    <name evidence="3" type="ORF">N1851_027824</name>
</gene>
<proteinExistence type="predicted"/>
<evidence type="ECO:0000256" key="1">
    <source>
        <dbReference type="PROSITE-ProRule" id="PRU00325"/>
    </source>
</evidence>
<dbReference type="GO" id="GO:0008270">
    <property type="term" value="F:zinc ion binding"/>
    <property type="evidence" value="ECO:0007669"/>
    <property type="project" value="UniProtKB-KW"/>
</dbReference>
<dbReference type="Gene3D" id="3.90.320.10">
    <property type="match status" value="1"/>
</dbReference>
<evidence type="ECO:0000313" key="3">
    <source>
        <dbReference type="EMBL" id="KAK0136274.1"/>
    </source>
</evidence>
<keyword evidence="4" id="KW-1185">Reference proteome</keyword>
<dbReference type="InterPro" id="IPR011604">
    <property type="entry name" value="PDDEXK-like_dom_sf"/>
</dbReference>
<dbReference type="AlphaFoldDB" id="A0AA47M9R1"/>
<dbReference type="InterPro" id="IPR011335">
    <property type="entry name" value="Restrct_endonuc-II-like"/>
</dbReference>
<evidence type="ECO:0000313" key="4">
    <source>
        <dbReference type="Proteomes" id="UP001174136"/>
    </source>
</evidence>